<reference evidence="11" key="1">
    <citation type="submission" date="2025-08" db="UniProtKB">
        <authorList>
            <consortium name="RefSeq"/>
        </authorList>
    </citation>
    <scope>IDENTIFICATION</scope>
</reference>
<evidence type="ECO:0000313" key="10">
    <source>
        <dbReference type="Proteomes" id="UP000079169"/>
    </source>
</evidence>
<dbReference type="InterPro" id="IPR015421">
    <property type="entry name" value="PyrdxlP-dep_Trfase_major"/>
</dbReference>
<dbReference type="PANTHER" id="PTHR11999:SF68">
    <property type="entry name" value="HISTIDINE DECARBOXYLASE"/>
    <property type="match status" value="1"/>
</dbReference>
<evidence type="ECO:0000256" key="2">
    <source>
        <dbReference type="ARBA" id="ARBA00011738"/>
    </source>
</evidence>
<keyword evidence="4" id="KW-0127">Catecholamine biosynthesis</keyword>
<dbReference type="PANTHER" id="PTHR11999">
    <property type="entry name" value="GROUP II PYRIDOXAL-5-PHOSPHATE DECARBOXYLASE"/>
    <property type="match status" value="1"/>
</dbReference>
<proteinExistence type="inferred from homology"/>
<protein>
    <recommendedName>
        <fullName evidence="8">Histidine decarboxylase</fullName>
        <ecNumber evidence="3">4.1.1.22</ecNumber>
    </recommendedName>
</protein>
<dbReference type="RefSeq" id="XP_017299796.1">
    <property type="nucleotide sequence ID" value="XM_017444307.1"/>
</dbReference>
<dbReference type="PaxDb" id="121845-A0A1S4EC42"/>
<keyword evidence="7 9" id="KW-0456">Lyase</keyword>
<dbReference type="SUPFAM" id="SSF53383">
    <property type="entry name" value="PLP-dependent transferases"/>
    <property type="match status" value="1"/>
</dbReference>
<dbReference type="GeneID" id="103509765"/>
<dbReference type="GO" id="GO:0030170">
    <property type="term" value="F:pyridoxal phosphate binding"/>
    <property type="evidence" value="ECO:0007669"/>
    <property type="project" value="InterPro"/>
</dbReference>
<evidence type="ECO:0000256" key="4">
    <source>
        <dbReference type="ARBA" id="ARBA00022584"/>
    </source>
</evidence>
<gene>
    <name evidence="11" type="primary">LOC103509765</name>
</gene>
<evidence type="ECO:0000256" key="5">
    <source>
        <dbReference type="ARBA" id="ARBA00022793"/>
    </source>
</evidence>
<dbReference type="EC" id="4.1.1.22" evidence="3"/>
<organism evidence="10 11">
    <name type="scientific">Diaphorina citri</name>
    <name type="common">Asian citrus psyllid</name>
    <dbReference type="NCBI Taxonomy" id="121845"/>
    <lineage>
        <taxon>Eukaryota</taxon>
        <taxon>Metazoa</taxon>
        <taxon>Ecdysozoa</taxon>
        <taxon>Arthropoda</taxon>
        <taxon>Hexapoda</taxon>
        <taxon>Insecta</taxon>
        <taxon>Pterygota</taxon>
        <taxon>Neoptera</taxon>
        <taxon>Paraneoptera</taxon>
        <taxon>Hemiptera</taxon>
        <taxon>Sternorrhyncha</taxon>
        <taxon>Psylloidea</taxon>
        <taxon>Psyllidae</taxon>
        <taxon>Diaphorininae</taxon>
        <taxon>Diaphorina</taxon>
    </lineage>
</organism>
<evidence type="ECO:0000256" key="8">
    <source>
        <dbReference type="ARBA" id="ARBA00039946"/>
    </source>
</evidence>
<dbReference type="Gene3D" id="3.40.640.10">
    <property type="entry name" value="Type I PLP-dependent aspartate aminotransferase-like (Major domain)"/>
    <property type="match status" value="1"/>
</dbReference>
<name>A0A1S4EC42_DIACI</name>
<dbReference type="GO" id="GO:0006548">
    <property type="term" value="P:L-histidine catabolic process"/>
    <property type="evidence" value="ECO:0007669"/>
    <property type="project" value="TreeGrafter"/>
</dbReference>
<dbReference type="GO" id="GO:0005737">
    <property type="term" value="C:cytoplasm"/>
    <property type="evidence" value="ECO:0007669"/>
    <property type="project" value="TreeGrafter"/>
</dbReference>
<accession>A0A1S4EC42</accession>
<dbReference type="Proteomes" id="UP000079169">
    <property type="component" value="Unplaced"/>
</dbReference>
<keyword evidence="6 9" id="KW-0663">Pyridoxal phosphate</keyword>
<dbReference type="GO" id="GO:0042423">
    <property type="term" value="P:catecholamine biosynthetic process"/>
    <property type="evidence" value="ECO:0007669"/>
    <property type="project" value="UniProtKB-KW"/>
</dbReference>
<dbReference type="InterPro" id="IPR015424">
    <property type="entry name" value="PyrdxlP-dep_Trfase"/>
</dbReference>
<keyword evidence="5" id="KW-0210">Decarboxylase</keyword>
<dbReference type="InterPro" id="IPR010977">
    <property type="entry name" value="Aromatic_deC"/>
</dbReference>
<dbReference type="AlphaFoldDB" id="A0A1S4EC42"/>
<dbReference type="OMA" id="CLGFTWT"/>
<evidence type="ECO:0000313" key="11">
    <source>
        <dbReference type="RefSeq" id="XP_017299796.1"/>
    </source>
</evidence>
<dbReference type="STRING" id="121845.A0A1S4EC42"/>
<dbReference type="InterPro" id="IPR002129">
    <property type="entry name" value="PyrdxlP-dep_de-COase"/>
</dbReference>
<evidence type="ECO:0000256" key="3">
    <source>
        <dbReference type="ARBA" id="ARBA00012320"/>
    </source>
</evidence>
<evidence type="ECO:0000256" key="6">
    <source>
        <dbReference type="ARBA" id="ARBA00022898"/>
    </source>
</evidence>
<evidence type="ECO:0000256" key="7">
    <source>
        <dbReference type="ARBA" id="ARBA00023239"/>
    </source>
</evidence>
<evidence type="ECO:0000256" key="1">
    <source>
        <dbReference type="ARBA" id="ARBA00001933"/>
    </source>
</evidence>
<comment type="similarity">
    <text evidence="9">Belongs to the group II decarboxylase family.</text>
</comment>
<dbReference type="KEGG" id="dci:103509765"/>
<dbReference type="GO" id="GO:0004398">
    <property type="term" value="F:histidine decarboxylase activity"/>
    <property type="evidence" value="ECO:0007669"/>
    <property type="project" value="TreeGrafter"/>
</dbReference>
<sequence>MHAYFPALNSYPSLLGDMLSDAINCLGFTWTTASESTLICLLAGRTEAIRKYQQSHPELEHAEINSRLVAYCSDQAHSSVEKAGLIGLVKMRYIESDDKLSLRGDKLIEAIERDKKKHLIPFFVCGTLGTTGACAFDNLEELGPICEKEGLWLHVDAAYAGSSFICPEFRKWLAGVEYANSIAFNPSKWLMVHFDCTAMW</sequence>
<comment type="subunit">
    <text evidence="2">Homodimer.</text>
</comment>
<dbReference type="GO" id="GO:0001694">
    <property type="term" value="P:histamine biosynthetic process"/>
    <property type="evidence" value="ECO:0007669"/>
    <property type="project" value="TreeGrafter"/>
</dbReference>
<dbReference type="Pfam" id="PF00282">
    <property type="entry name" value="Pyridoxal_deC"/>
    <property type="match status" value="1"/>
</dbReference>
<comment type="cofactor">
    <cofactor evidence="1 9">
        <name>pyridoxal 5'-phosphate</name>
        <dbReference type="ChEBI" id="CHEBI:597326"/>
    </cofactor>
</comment>
<evidence type="ECO:0000256" key="9">
    <source>
        <dbReference type="RuleBase" id="RU000382"/>
    </source>
</evidence>
<keyword evidence="10" id="KW-1185">Reference proteome</keyword>